<organism evidence="1 3">
    <name type="scientific">Roseburia inulinivorans</name>
    <dbReference type="NCBI Taxonomy" id="360807"/>
    <lineage>
        <taxon>Bacteria</taxon>
        <taxon>Bacillati</taxon>
        <taxon>Bacillota</taxon>
        <taxon>Clostridia</taxon>
        <taxon>Lachnospirales</taxon>
        <taxon>Lachnospiraceae</taxon>
        <taxon>Roseburia</taxon>
    </lineage>
</organism>
<proteinExistence type="predicted"/>
<dbReference type="Proteomes" id="UP000283492">
    <property type="component" value="Unassembled WGS sequence"/>
</dbReference>
<gene>
    <name evidence="1" type="ORF">DW914_06650</name>
    <name evidence="2" type="ORF">DW914_06795</name>
</gene>
<dbReference type="EMBL" id="QSFX01000008">
    <property type="protein sequence ID" value="RHA89921.1"/>
    <property type="molecule type" value="Genomic_DNA"/>
</dbReference>
<sequence>MKKKCKGCRALQKKLLGIGYYCGLNHPIKVTSEIDGIPVEYEPLEECEKPKTITGYCSLHLEQTRQTIKRFS</sequence>
<reference evidence="1 3" key="1">
    <citation type="submission" date="2018-08" db="EMBL/GenBank/DDBJ databases">
        <title>A genome reference for cultivated species of the human gut microbiota.</title>
        <authorList>
            <person name="Zou Y."/>
            <person name="Xue W."/>
            <person name="Luo G."/>
        </authorList>
    </citation>
    <scope>NUCLEOTIDE SEQUENCE [LARGE SCALE GENOMIC DNA]</scope>
    <source>
        <strain evidence="1 3">AM42-1AC</strain>
    </source>
</reference>
<name>A0A413TY77_9FIRM</name>
<dbReference type="AlphaFoldDB" id="A0A413TY77"/>
<evidence type="ECO:0000313" key="1">
    <source>
        <dbReference type="EMBL" id="RHA89895.1"/>
    </source>
</evidence>
<evidence type="ECO:0000313" key="3">
    <source>
        <dbReference type="Proteomes" id="UP000283492"/>
    </source>
</evidence>
<accession>A0A413TY77</accession>
<dbReference type="EMBL" id="QSFX01000008">
    <property type="protein sequence ID" value="RHA89895.1"/>
    <property type="molecule type" value="Genomic_DNA"/>
</dbReference>
<protein>
    <submittedName>
        <fullName evidence="1">Uncharacterized protein</fullName>
    </submittedName>
</protein>
<dbReference type="RefSeq" id="WP_118580767.1">
    <property type="nucleotide sequence ID" value="NZ_CABJFX010000008.1"/>
</dbReference>
<comment type="caution">
    <text evidence="1">The sequence shown here is derived from an EMBL/GenBank/DDBJ whole genome shotgun (WGS) entry which is preliminary data.</text>
</comment>
<evidence type="ECO:0000313" key="2">
    <source>
        <dbReference type="EMBL" id="RHA89921.1"/>
    </source>
</evidence>